<dbReference type="RefSeq" id="XP_018033290.1">
    <property type="nucleotide sequence ID" value="XM_018184316.1"/>
</dbReference>
<dbReference type="EMBL" id="KV441555">
    <property type="protein sequence ID" value="OAG02925.1"/>
    <property type="molecule type" value="Genomic_DNA"/>
</dbReference>
<accession>A0A177C5X9</accession>
<feature type="compositionally biased region" description="Acidic residues" evidence="1">
    <location>
        <begin position="81"/>
        <end position="95"/>
    </location>
</feature>
<evidence type="ECO:0000256" key="1">
    <source>
        <dbReference type="SAM" id="MobiDB-lite"/>
    </source>
</evidence>
<dbReference type="Proteomes" id="UP000077069">
    <property type="component" value="Unassembled WGS sequence"/>
</dbReference>
<feature type="compositionally biased region" description="Polar residues" evidence="1">
    <location>
        <begin position="100"/>
        <end position="112"/>
    </location>
</feature>
<sequence length="148" mass="16763">MENPGTRKCVSCYLSKAAGNYLRSICNTCFESGMTCDYDFQRHIPQNVYEGNLNPTDYSSAWAWREAKSDEKNRASRALLDEGEDNEDDEDDDGDVGITEITQSMQSTSLSASGGPYRRRRIVPHIGESMANPKRRVIYSNRKEMDAF</sequence>
<dbReference type="InParanoid" id="A0A177C5X9"/>
<dbReference type="AlphaFoldDB" id="A0A177C5X9"/>
<gene>
    <name evidence="2" type="ORF">CC84DRAFT_1250902</name>
</gene>
<proteinExistence type="predicted"/>
<keyword evidence="3" id="KW-1185">Reference proteome</keyword>
<dbReference type="PROSITE" id="PS00018">
    <property type="entry name" value="EF_HAND_1"/>
    <property type="match status" value="1"/>
</dbReference>
<evidence type="ECO:0000313" key="2">
    <source>
        <dbReference type="EMBL" id="OAG02925.1"/>
    </source>
</evidence>
<organism evidence="2 3">
    <name type="scientific">Paraphaeosphaeria sporulosa</name>
    <dbReference type="NCBI Taxonomy" id="1460663"/>
    <lineage>
        <taxon>Eukaryota</taxon>
        <taxon>Fungi</taxon>
        <taxon>Dikarya</taxon>
        <taxon>Ascomycota</taxon>
        <taxon>Pezizomycotina</taxon>
        <taxon>Dothideomycetes</taxon>
        <taxon>Pleosporomycetidae</taxon>
        <taxon>Pleosporales</taxon>
        <taxon>Massarineae</taxon>
        <taxon>Didymosphaeriaceae</taxon>
        <taxon>Paraphaeosphaeria</taxon>
    </lineage>
</organism>
<protein>
    <submittedName>
        <fullName evidence="2">Uncharacterized protein</fullName>
    </submittedName>
</protein>
<dbReference type="InterPro" id="IPR018247">
    <property type="entry name" value="EF_Hand_1_Ca_BS"/>
</dbReference>
<dbReference type="GeneID" id="28767802"/>
<evidence type="ECO:0000313" key="3">
    <source>
        <dbReference type="Proteomes" id="UP000077069"/>
    </source>
</evidence>
<reference evidence="2 3" key="1">
    <citation type="submission" date="2016-05" db="EMBL/GenBank/DDBJ databases">
        <title>Comparative analysis of secretome profiles of manganese(II)-oxidizing ascomycete fungi.</title>
        <authorList>
            <consortium name="DOE Joint Genome Institute"/>
            <person name="Zeiner C.A."/>
            <person name="Purvine S.O."/>
            <person name="Zink E.M."/>
            <person name="Wu S."/>
            <person name="Pasa-Tolic L."/>
            <person name="Chaput D.L."/>
            <person name="Haridas S."/>
            <person name="Grigoriev I.V."/>
            <person name="Santelli C.M."/>
            <person name="Hansel C.M."/>
        </authorList>
    </citation>
    <scope>NUCLEOTIDE SEQUENCE [LARGE SCALE GENOMIC DNA]</scope>
    <source>
        <strain evidence="2 3">AP3s5-JAC2a</strain>
    </source>
</reference>
<name>A0A177C5X9_9PLEO</name>
<feature type="region of interest" description="Disordered" evidence="1">
    <location>
        <begin position="70"/>
        <end position="148"/>
    </location>
</feature>